<dbReference type="AlphaFoldDB" id="A0A919MQJ0"/>
<feature type="region of interest" description="Disordered" evidence="1">
    <location>
        <begin position="23"/>
        <end position="45"/>
    </location>
</feature>
<feature type="region of interest" description="Disordered" evidence="1">
    <location>
        <begin position="405"/>
        <end position="424"/>
    </location>
</feature>
<protein>
    <submittedName>
        <fullName evidence="2">Uncharacterized protein</fullName>
    </submittedName>
</protein>
<dbReference type="RefSeq" id="WP_203770478.1">
    <property type="nucleotide sequence ID" value="NZ_BOMQ01000051.1"/>
</dbReference>
<dbReference type="EMBL" id="BOMQ01000051">
    <property type="protein sequence ID" value="GIE50598.1"/>
    <property type="molecule type" value="Genomic_DNA"/>
</dbReference>
<accession>A0A919MQJ0</accession>
<evidence type="ECO:0000313" key="3">
    <source>
        <dbReference type="Proteomes" id="UP000647172"/>
    </source>
</evidence>
<reference evidence="2" key="1">
    <citation type="submission" date="2021-01" db="EMBL/GenBank/DDBJ databases">
        <title>Whole genome shotgun sequence of Actinoplanes nipponensis NBRC 14063.</title>
        <authorList>
            <person name="Komaki H."/>
            <person name="Tamura T."/>
        </authorList>
    </citation>
    <scope>NUCLEOTIDE SEQUENCE</scope>
    <source>
        <strain evidence="2">NBRC 14063</strain>
    </source>
</reference>
<name>A0A919MQJ0_9ACTN</name>
<proteinExistence type="predicted"/>
<gene>
    <name evidence="2" type="ORF">Ani05nite_41320</name>
</gene>
<sequence length="424" mass="44929">MLCVGLAVLVATGPAAVATRRPAALDRAGPAHDHQHAADTADTAAGRSRASAADLAVRLQALLGQHSILAADLMRSRIRGDDSFVQAANAALGENTEAMTDLVGQLFGPATGRRFGPMWSQHVVSLVTYAAAVADQDAGALTRARRELVEYEEQLADFFAGGSHGRLSRPAARAAILMHVDHLTRQADAYAAGDHATADRLYRQSYQHTYDLGLTLAEALLPAADRATLRQPIWRLRSQLGKLLAEHAALVEDVTRAAETGGPDFDAAAEMINGNTRDVAAAVDTLFGAAAARRFQALWASHVEQIVAYAGATAAGRNDRKERARASLRDFERGLAAVLAPATGGRMTPAALSAALTEHDRMLLRHADLYAAKDYQGAQEVAGRTYQHMFDLARRLADGFGAEVASRLPRGGPETGQGGLAGPR</sequence>
<keyword evidence="3" id="KW-1185">Reference proteome</keyword>
<evidence type="ECO:0000256" key="1">
    <source>
        <dbReference type="SAM" id="MobiDB-lite"/>
    </source>
</evidence>
<organism evidence="2 3">
    <name type="scientific">Actinoplanes nipponensis</name>
    <dbReference type="NCBI Taxonomy" id="135950"/>
    <lineage>
        <taxon>Bacteria</taxon>
        <taxon>Bacillati</taxon>
        <taxon>Actinomycetota</taxon>
        <taxon>Actinomycetes</taxon>
        <taxon>Micromonosporales</taxon>
        <taxon>Micromonosporaceae</taxon>
        <taxon>Actinoplanes</taxon>
    </lineage>
</organism>
<dbReference type="Proteomes" id="UP000647172">
    <property type="component" value="Unassembled WGS sequence"/>
</dbReference>
<feature type="compositionally biased region" description="Gly residues" evidence="1">
    <location>
        <begin position="413"/>
        <end position="424"/>
    </location>
</feature>
<feature type="compositionally biased region" description="Basic and acidic residues" evidence="1">
    <location>
        <begin position="29"/>
        <end position="39"/>
    </location>
</feature>
<evidence type="ECO:0000313" key="2">
    <source>
        <dbReference type="EMBL" id="GIE50598.1"/>
    </source>
</evidence>
<comment type="caution">
    <text evidence="2">The sequence shown here is derived from an EMBL/GenBank/DDBJ whole genome shotgun (WGS) entry which is preliminary data.</text>
</comment>